<keyword evidence="1" id="KW-0732">Signal</keyword>
<organism evidence="3 4">
    <name type="scientific">Putridiphycobacter roseus</name>
    <dbReference type="NCBI Taxonomy" id="2219161"/>
    <lineage>
        <taxon>Bacteria</taxon>
        <taxon>Pseudomonadati</taxon>
        <taxon>Bacteroidota</taxon>
        <taxon>Flavobacteriia</taxon>
        <taxon>Flavobacteriales</taxon>
        <taxon>Crocinitomicaceae</taxon>
        <taxon>Putridiphycobacter</taxon>
    </lineage>
</organism>
<keyword evidence="4" id="KW-1185">Reference proteome</keyword>
<dbReference type="InterPro" id="IPR016187">
    <property type="entry name" value="CTDL_fold"/>
</dbReference>
<sequence length="687" mass="79441">MKNYKFLLIVVLAIGIASCAKDRSTTTGWEFNNPKMGGFQKVPDVDQETGPGLILVEGGTFTMGRSEQDVTYEWNNTPRRVSVSSFYIDQFEVTNFNWLEYLYWIRRTYAEFPMIYRNALPDTNCWRSPLGYNEPYVEYYLRHPSYQNYPVVGVSWNQANDFCKWRTDRVNEYILIREGVLVMNPDQAGDPFTTEAYLTNQYHPGDGKERKIDDLNPTQGWSGKKKDLGTRIVRMEDGILLPRYRLPTEAEWEFAYYGLIGSMTNPEDPGVIENKRTYPWTGHWVRQDEEEFQGDIRANFIRGRGDYMGAAGALNDAGDITVPVDSYWPNDYGLYNMAGNVSEWVMDVYRPMSSEDFNSFRPFRGNVFKTKVLGNNGSIVEKNRQILYDVHGLKEYLHEFERIRFQRVSAKDYNPADTVLNKGSRMYYKSKNDITYNSGKPSQVFISSGGLDTNGNFKAGMYDQEILILQEINRIVDRAINKENNQFSMEASEIIQTEIFDGIFEGVSDNASLVLIREDEIGNEYPIDIIPMLRKGMSDYILNTPGRLKWRDVTAEENINRRNYQNSDYKNFEDGDFQSSLYYDKKDGMKVDINNGVRDGDLVMYQNKNEQFNLKGDLIKPNNRTSWPTTLISDKSRVYKGGSWNDRAYWIAGGNRRFLDEDRSSSMIGFRCAMDRIGSPKGLGKYR</sequence>
<dbReference type="AlphaFoldDB" id="A0A2W1NML5"/>
<reference evidence="3 4" key="1">
    <citation type="submission" date="2018-06" db="EMBL/GenBank/DDBJ databases">
        <title>The draft genome sequence of Crocinitomix sp. SM1701.</title>
        <authorList>
            <person name="Zhang X."/>
        </authorList>
    </citation>
    <scope>NUCLEOTIDE SEQUENCE [LARGE SCALE GENOMIC DNA]</scope>
    <source>
        <strain evidence="3 4">SM1701</strain>
    </source>
</reference>
<gene>
    <name evidence="3" type="ORF">DNU06_11655</name>
</gene>
<dbReference type="GO" id="GO:0120147">
    <property type="term" value="F:formylglycine-generating oxidase activity"/>
    <property type="evidence" value="ECO:0007669"/>
    <property type="project" value="TreeGrafter"/>
</dbReference>
<dbReference type="RefSeq" id="WP_111063511.1">
    <property type="nucleotide sequence ID" value="NZ_JBHUCU010000007.1"/>
</dbReference>
<dbReference type="Pfam" id="PF03781">
    <property type="entry name" value="FGE-sulfatase"/>
    <property type="match status" value="1"/>
</dbReference>
<dbReference type="InterPro" id="IPR051043">
    <property type="entry name" value="Sulfatase_Mod_Factor_Kinase"/>
</dbReference>
<feature type="chain" id="PRO_5015972731" description="Sulfatase-modifying factor enzyme-like domain-containing protein" evidence="1">
    <location>
        <begin position="21"/>
        <end position="687"/>
    </location>
</feature>
<name>A0A2W1NML5_9FLAO</name>
<evidence type="ECO:0000313" key="4">
    <source>
        <dbReference type="Proteomes" id="UP000249248"/>
    </source>
</evidence>
<dbReference type="SUPFAM" id="SSF56436">
    <property type="entry name" value="C-type lectin-like"/>
    <property type="match status" value="1"/>
</dbReference>
<dbReference type="PANTHER" id="PTHR23150">
    <property type="entry name" value="SULFATASE MODIFYING FACTOR 1, 2"/>
    <property type="match status" value="1"/>
</dbReference>
<evidence type="ECO:0000256" key="1">
    <source>
        <dbReference type="SAM" id="SignalP"/>
    </source>
</evidence>
<dbReference type="Gene3D" id="3.90.1580.10">
    <property type="entry name" value="paralog of FGE (formylglycine-generating enzyme)"/>
    <property type="match status" value="2"/>
</dbReference>
<dbReference type="EMBL" id="QKSB01000006">
    <property type="protein sequence ID" value="PZE16902.1"/>
    <property type="molecule type" value="Genomic_DNA"/>
</dbReference>
<dbReference type="PANTHER" id="PTHR23150:SF19">
    <property type="entry name" value="FORMYLGLYCINE-GENERATING ENZYME"/>
    <property type="match status" value="1"/>
</dbReference>
<dbReference type="InterPro" id="IPR005532">
    <property type="entry name" value="SUMF_dom"/>
</dbReference>
<dbReference type="PROSITE" id="PS51257">
    <property type="entry name" value="PROKAR_LIPOPROTEIN"/>
    <property type="match status" value="1"/>
</dbReference>
<proteinExistence type="predicted"/>
<dbReference type="Proteomes" id="UP000249248">
    <property type="component" value="Unassembled WGS sequence"/>
</dbReference>
<protein>
    <recommendedName>
        <fullName evidence="2">Sulfatase-modifying factor enzyme-like domain-containing protein</fullName>
    </recommendedName>
</protein>
<dbReference type="OrthoDB" id="9768004at2"/>
<dbReference type="InterPro" id="IPR042095">
    <property type="entry name" value="SUMF_sf"/>
</dbReference>
<evidence type="ECO:0000259" key="2">
    <source>
        <dbReference type="Pfam" id="PF03781"/>
    </source>
</evidence>
<feature type="signal peptide" evidence="1">
    <location>
        <begin position="1"/>
        <end position="20"/>
    </location>
</feature>
<evidence type="ECO:0000313" key="3">
    <source>
        <dbReference type="EMBL" id="PZE16902.1"/>
    </source>
</evidence>
<accession>A0A2W1NML5</accession>
<feature type="domain" description="Sulfatase-modifying factor enzyme-like" evidence="2">
    <location>
        <begin position="51"/>
        <end position="357"/>
    </location>
</feature>
<comment type="caution">
    <text evidence="3">The sequence shown here is derived from an EMBL/GenBank/DDBJ whole genome shotgun (WGS) entry which is preliminary data.</text>
</comment>